<evidence type="ECO:0000259" key="7">
    <source>
        <dbReference type="Pfam" id="PF24986"/>
    </source>
</evidence>
<comment type="subunit">
    <text evidence="5">Binds ribosomal protein uS19.</text>
</comment>
<dbReference type="InterPro" id="IPR011961">
    <property type="entry name" value="RimM"/>
</dbReference>
<dbReference type="HOGENOM" id="CLU_077636_0_0_11"/>
<evidence type="ECO:0000256" key="3">
    <source>
        <dbReference type="ARBA" id="ARBA00022552"/>
    </source>
</evidence>
<dbReference type="KEGG" id="ccj:UL81_07410"/>
<dbReference type="EMBL" id="CP011311">
    <property type="protein sequence ID" value="AKE39437.1"/>
    <property type="molecule type" value="Genomic_DNA"/>
</dbReference>
<dbReference type="NCBIfam" id="TIGR02273">
    <property type="entry name" value="16S_RimM"/>
    <property type="match status" value="1"/>
</dbReference>
<accession>A0A0F6QWJ5</accession>
<protein>
    <recommendedName>
        <fullName evidence="5">Ribosome maturation factor RimM</fullName>
    </recommendedName>
</protein>
<dbReference type="InterPro" id="IPR036976">
    <property type="entry name" value="RimM_N_sf"/>
</dbReference>
<comment type="domain">
    <text evidence="5">The PRC barrel domain binds ribosomal protein uS19.</text>
</comment>
<reference evidence="8 9" key="1">
    <citation type="journal article" date="2015" name="Genome Announc.">
        <title>Complete Genome Sequence of Corynebacterium camporealensis DSM 44610, Isolated from the Milk of a Manchega Sheep with Subclinical Mastitis.</title>
        <authorList>
            <person name="Ruckert C."/>
            <person name="Albersmeier A."/>
            <person name="Winkler A."/>
            <person name="Tauch A."/>
        </authorList>
    </citation>
    <scope>NUCLEOTIDE SEQUENCE [LARGE SCALE GENOMIC DNA]</scope>
    <source>
        <strain evidence="8 9">DSM 44610</strain>
    </source>
</reference>
<feature type="domain" description="RimM N-terminal" evidence="6">
    <location>
        <begin position="23"/>
        <end position="102"/>
    </location>
</feature>
<comment type="similarity">
    <text evidence="5">Belongs to the RimM family.</text>
</comment>
<dbReference type="Proteomes" id="UP000033566">
    <property type="component" value="Chromosome"/>
</dbReference>
<dbReference type="PANTHER" id="PTHR33692">
    <property type="entry name" value="RIBOSOME MATURATION FACTOR RIMM"/>
    <property type="match status" value="1"/>
</dbReference>
<gene>
    <name evidence="5 8" type="primary">rimM</name>
    <name evidence="8" type="ORF">UL81_07410</name>
</gene>
<dbReference type="InterPro" id="IPR009000">
    <property type="entry name" value="Transl_B-barrel_sf"/>
</dbReference>
<dbReference type="AlphaFoldDB" id="A0A0F6QWJ5"/>
<evidence type="ECO:0000256" key="5">
    <source>
        <dbReference type="HAMAP-Rule" id="MF_00014"/>
    </source>
</evidence>
<dbReference type="HAMAP" id="MF_00014">
    <property type="entry name" value="Ribosome_mat_RimM"/>
    <property type="match status" value="1"/>
</dbReference>
<dbReference type="SUPFAM" id="SSF50447">
    <property type="entry name" value="Translation proteins"/>
    <property type="match status" value="1"/>
</dbReference>
<dbReference type="GO" id="GO:0042274">
    <property type="term" value="P:ribosomal small subunit biogenesis"/>
    <property type="evidence" value="ECO:0007669"/>
    <property type="project" value="UniProtKB-UniRule"/>
</dbReference>
<evidence type="ECO:0000259" key="6">
    <source>
        <dbReference type="Pfam" id="PF01782"/>
    </source>
</evidence>
<comment type="function">
    <text evidence="5">An accessory protein needed during the final step in the assembly of 30S ribosomal subunit, possibly for assembly of the head region. Essential for efficient processing of 16S rRNA. May be needed both before and after RbfA during the maturation of 16S rRNA. It has affinity for free ribosomal 30S subunits but not for 70S ribosomes.</text>
</comment>
<dbReference type="Pfam" id="PF01782">
    <property type="entry name" value="RimM"/>
    <property type="match status" value="1"/>
</dbReference>
<keyword evidence="3 5" id="KW-0698">rRNA processing</keyword>
<evidence type="ECO:0000256" key="2">
    <source>
        <dbReference type="ARBA" id="ARBA00022517"/>
    </source>
</evidence>
<evidence type="ECO:0000313" key="8">
    <source>
        <dbReference type="EMBL" id="AKE39437.1"/>
    </source>
</evidence>
<dbReference type="Pfam" id="PF24986">
    <property type="entry name" value="PRC_RimM"/>
    <property type="match status" value="1"/>
</dbReference>
<feature type="domain" description="Ribosome maturation factor RimM PRC barrel" evidence="7">
    <location>
        <begin position="115"/>
        <end position="181"/>
    </location>
</feature>
<dbReference type="GO" id="GO:0043022">
    <property type="term" value="F:ribosome binding"/>
    <property type="evidence" value="ECO:0007669"/>
    <property type="project" value="InterPro"/>
</dbReference>
<keyword evidence="1 5" id="KW-0963">Cytoplasm</keyword>
<comment type="subcellular location">
    <subcellularLocation>
        <location evidence="5">Cytoplasm</location>
    </subcellularLocation>
</comment>
<dbReference type="GO" id="GO:0005840">
    <property type="term" value="C:ribosome"/>
    <property type="evidence" value="ECO:0007669"/>
    <property type="project" value="InterPro"/>
</dbReference>
<dbReference type="InterPro" id="IPR002676">
    <property type="entry name" value="RimM_N"/>
</dbReference>
<dbReference type="SUPFAM" id="SSF50346">
    <property type="entry name" value="PRC-barrel domain"/>
    <property type="match status" value="1"/>
</dbReference>
<dbReference type="GO" id="GO:0006364">
    <property type="term" value="P:rRNA processing"/>
    <property type="evidence" value="ECO:0007669"/>
    <property type="project" value="UniProtKB-UniRule"/>
</dbReference>
<dbReference type="InterPro" id="IPR011033">
    <property type="entry name" value="PRC_barrel-like_sf"/>
</dbReference>
<dbReference type="PATRIC" id="fig|161896.4.peg.1449"/>
<evidence type="ECO:0000313" key="9">
    <source>
        <dbReference type="Proteomes" id="UP000033566"/>
    </source>
</evidence>
<keyword evidence="9" id="KW-1185">Reference proteome</keyword>
<organism evidence="8 9">
    <name type="scientific">Corynebacterium camporealensis</name>
    <dbReference type="NCBI Taxonomy" id="161896"/>
    <lineage>
        <taxon>Bacteria</taxon>
        <taxon>Bacillati</taxon>
        <taxon>Actinomycetota</taxon>
        <taxon>Actinomycetes</taxon>
        <taxon>Mycobacteriales</taxon>
        <taxon>Corynebacteriaceae</taxon>
        <taxon>Corynebacterium</taxon>
    </lineage>
</organism>
<dbReference type="GO" id="GO:0005737">
    <property type="term" value="C:cytoplasm"/>
    <property type="evidence" value="ECO:0007669"/>
    <property type="project" value="UniProtKB-SubCell"/>
</dbReference>
<evidence type="ECO:0000256" key="1">
    <source>
        <dbReference type="ARBA" id="ARBA00022490"/>
    </source>
</evidence>
<name>A0A0F6QWJ5_9CORY</name>
<keyword evidence="4 5" id="KW-0143">Chaperone</keyword>
<dbReference type="InterPro" id="IPR056792">
    <property type="entry name" value="PRC_RimM"/>
</dbReference>
<dbReference type="Gene3D" id="2.40.30.60">
    <property type="entry name" value="RimM"/>
    <property type="match status" value="1"/>
</dbReference>
<sequence length="184" mass="20135">MAGASFRRFITRLVILWGMDLHIGRVIKSHGIKGEVVIEPTTDEPEVRFAVGEVLTGQQAGKEHQLTITAARPHKGRLLVRFEEIPDRTAADSLRGTKFFAPPLDHDDDEGFYDHELEGLHALIDGSVVGTITGITHGPTQSLLEVRLDSGKEALVPFVEEIVPEVDLEAGTLTMDPPEGLLDL</sequence>
<dbReference type="PANTHER" id="PTHR33692:SF1">
    <property type="entry name" value="RIBOSOME MATURATION FACTOR RIMM"/>
    <property type="match status" value="1"/>
</dbReference>
<proteinExistence type="inferred from homology"/>
<keyword evidence="2 5" id="KW-0690">Ribosome biogenesis</keyword>
<dbReference type="Gene3D" id="2.30.30.240">
    <property type="entry name" value="PRC-barrel domain"/>
    <property type="match status" value="1"/>
</dbReference>
<evidence type="ECO:0000256" key="4">
    <source>
        <dbReference type="ARBA" id="ARBA00023186"/>
    </source>
</evidence>